<proteinExistence type="predicted"/>
<keyword evidence="4" id="KW-1185">Reference proteome</keyword>
<reference evidence="4" key="1">
    <citation type="submission" date="2015-05" db="EMBL/GenBank/DDBJ databases">
        <authorList>
            <consortium name="Pathogen Informatics"/>
        </authorList>
    </citation>
    <scope>NUCLEOTIDE SEQUENCE [LARGE SCALE GENOMIC DNA]</scope>
    <source>
        <strain evidence="4">M72</strain>
    </source>
</reference>
<feature type="transmembrane region" description="Helical" evidence="1">
    <location>
        <begin position="238"/>
        <end position="263"/>
    </location>
</feature>
<dbReference type="EMBL" id="CVRR01000009">
    <property type="protein sequence ID" value="CRL35538.1"/>
    <property type="molecule type" value="Genomic_DNA"/>
</dbReference>
<feature type="transmembrane region" description="Helical" evidence="1">
    <location>
        <begin position="214"/>
        <end position="232"/>
    </location>
</feature>
<evidence type="ECO:0000313" key="3">
    <source>
        <dbReference type="EMBL" id="CRL35538.1"/>
    </source>
</evidence>
<feature type="transmembrane region" description="Helical" evidence="1">
    <location>
        <begin position="6"/>
        <end position="24"/>
    </location>
</feature>
<feature type="domain" description="DUF5808" evidence="2">
    <location>
        <begin position="297"/>
        <end position="322"/>
    </location>
</feature>
<dbReference type="Pfam" id="PF19124">
    <property type="entry name" value="DUF5808"/>
    <property type="match status" value="1"/>
</dbReference>
<organism evidence="3 4">
    <name type="scientific">Roseburia faecis</name>
    <dbReference type="NCBI Taxonomy" id="301302"/>
    <lineage>
        <taxon>Bacteria</taxon>
        <taxon>Bacillati</taxon>
        <taxon>Bacillota</taxon>
        <taxon>Clostridia</taxon>
        <taxon>Lachnospirales</taxon>
        <taxon>Lachnospiraceae</taxon>
        <taxon>Roseburia</taxon>
    </lineage>
</organism>
<feature type="transmembrane region" description="Helical" evidence="1">
    <location>
        <begin position="324"/>
        <end position="343"/>
    </location>
</feature>
<feature type="transmembrane region" description="Helical" evidence="1">
    <location>
        <begin position="61"/>
        <end position="79"/>
    </location>
</feature>
<dbReference type="Proteomes" id="UP000049979">
    <property type="component" value="Unassembled WGS sequence"/>
</dbReference>
<feature type="transmembrane region" description="Helical" evidence="1">
    <location>
        <begin position="140"/>
        <end position="158"/>
    </location>
</feature>
<dbReference type="AlphaFoldDB" id="A0A0M6WGB5"/>
<evidence type="ECO:0000256" key="1">
    <source>
        <dbReference type="SAM" id="Phobius"/>
    </source>
</evidence>
<dbReference type="OrthoDB" id="157646at2"/>
<keyword evidence="1" id="KW-0472">Membrane</keyword>
<accession>A0A0M6WGB5</accession>
<feature type="transmembrane region" description="Helical" evidence="1">
    <location>
        <begin position="164"/>
        <end position="185"/>
    </location>
</feature>
<dbReference type="RefSeq" id="WP_055067371.1">
    <property type="nucleotide sequence ID" value="NZ_CP173697.1"/>
</dbReference>
<name>A0A0M6WGB5_9FIRM</name>
<gene>
    <name evidence="3" type="ORF">M72_24041</name>
</gene>
<dbReference type="InterPro" id="IPR043831">
    <property type="entry name" value="DUF5808"/>
</dbReference>
<sequence>MIMNIIFFATMYPIVFIMLFLFSTQNKYENGRLFAVNMKKEWIKDATVADIRQKFKKEMRYYAILLAIVPFVSLLTSHMSIQLTIWMFWLLAAIFLLSLPIMRANHRLKTWKTQNHLYEDRQPEHYVELKQAGSVRKVRFLPFFLPNIIGIASALLLLPKSSGLGISCLIGASCGLVFWLAAVWIDRQPVSVISTDSDVNINYARAKKNLWKNFWLICCWLNTALILFLEILTLSARHMGICSIAGMIVYTLLLLLLCIFCMIKLKKIDRSYAQKRNLTSDENDDRNWIDGILYYNPSDPHTMVEQRVGIGTTVNMATSLGKGLTIFSAIMMLSFPLLCIWLIQEEFTPIDLVIQNHTLCAQHLKTDYQIPLSEIKDPTLLTASDLPDWTRTYGTSMDTLEKGTFTISGGEDVNVFLNPENDAFLQFSANGKTYYMGGVDDTQTKGIHEELLTH</sequence>
<protein>
    <recommendedName>
        <fullName evidence="2">DUF5808 domain-containing protein</fullName>
    </recommendedName>
</protein>
<evidence type="ECO:0000313" key="4">
    <source>
        <dbReference type="Proteomes" id="UP000049979"/>
    </source>
</evidence>
<evidence type="ECO:0000259" key="2">
    <source>
        <dbReference type="Pfam" id="PF19124"/>
    </source>
</evidence>
<keyword evidence="1" id="KW-1133">Transmembrane helix</keyword>
<keyword evidence="1" id="KW-0812">Transmembrane</keyword>
<feature type="transmembrane region" description="Helical" evidence="1">
    <location>
        <begin position="85"/>
        <end position="102"/>
    </location>
</feature>